<evidence type="ECO:0000313" key="3">
    <source>
        <dbReference type="Proteomes" id="UP000060787"/>
    </source>
</evidence>
<organism evidence="2 3">
    <name type="scientific">Lysobacter antibioticus</name>
    <dbReference type="NCBI Taxonomy" id="84531"/>
    <lineage>
        <taxon>Bacteria</taxon>
        <taxon>Pseudomonadati</taxon>
        <taxon>Pseudomonadota</taxon>
        <taxon>Gammaproteobacteria</taxon>
        <taxon>Lysobacterales</taxon>
        <taxon>Lysobacteraceae</taxon>
        <taxon>Lysobacter</taxon>
    </lineage>
</organism>
<name>A0A0S2F5I2_LYSAN</name>
<protein>
    <submittedName>
        <fullName evidence="2">Uncharacterized protein</fullName>
    </submittedName>
</protein>
<feature type="compositionally biased region" description="Basic residues" evidence="1">
    <location>
        <begin position="59"/>
        <end position="72"/>
    </location>
</feature>
<dbReference type="AlphaFoldDB" id="A0A0S2F5I2"/>
<dbReference type="Proteomes" id="UP000060787">
    <property type="component" value="Chromosome"/>
</dbReference>
<dbReference type="PATRIC" id="fig|84531.8.peg.653"/>
<accession>A0A0S2F5I2</accession>
<dbReference type="KEGG" id="lab:LA76x_0627"/>
<dbReference type="EMBL" id="CP011129">
    <property type="protein sequence ID" value="ALN78788.1"/>
    <property type="molecule type" value="Genomic_DNA"/>
</dbReference>
<reference evidence="2 3" key="1">
    <citation type="journal article" date="2015" name="BMC Genomics">
        <title>Comparative genomics and metabolic profiling of the genus Lysobacter.</title>
        <authorList>
            <person name="de Bruijn I."/>
            <person name="Cheng X."/>
            <person name="de Jager V."/>
            <person name="Exposito R.G."/>
            <person name="Watrous J."/>
            <person name="Patel N."/>
            <person name="Postma J."/>
            <person name="Dorrestein P.C."/>
            <person name="Kobayashi D."/>
            <person name="Raaijmakers J.M."/>
        </authorList>
    </citation>
    <scope>NUCLEOTIDE SEQUENCE [LARGE SCALE GENOMIC DNA]</scope>
    <source>
        <strain evidence="2 3">76</strain>
    </source>
</reference>
<proteinExistence type="predicted"/>
<evidence type="ECO:0000313" key="2">
    <source>
        <dbReference type="EMBL" id="ALN78788.1"/>
    </source>
</evidence>
<sequence length="72" mass="8345">MGARKRRYVGKPVPSDGWRVWDNTLKRWWGNVFPDYPAAVLDELNGEGSPERLTELGRRARAPKAKPVRKQR</sequence>
<gene>
    <name evidence="2" type="ORF">LA76x_0627</name>
</gene>
<feature type="region of interest" description="Disordered" evidence="1">
    <location>
        <begin position="48"/>
        <end position="72"/>
    </location>
</feature>
<feature type="compositionally biased region" description="Basic and acidic residues" evidence="1">
    <location>
        <begin position="49"/>
        <end position="58"/>
    </location>
</feature>
<evidence type="ECO:0000256" key="1">
    <source>
        <dbReference type="SAM" id="MobiDB-lite"/>
    </source>
</evidence>
<keyword evidence="3" id="KW-1185">Reference proteome</keyword>